<proteinExistence type="predicted"/>
<evidence type="ECO:0000313" key="2">
    <source>
        <dbReference type="EMBL" id="KAG5855747.1"/>
    </source>
</evidence>
<sequence length="83" mass="9138">MPKATVAISNCDGLAGLIRTGNGEFFIEPLEKGQQEVEEKGRVHVVYRRSAVKQDPTQRREDVHSEGRAVSAVLNSSTEAMRV</sequence>
<keyword evidence="3" id="KW-1185">Reference proteome</keyword>
<evidence type="ECO:0008006" key="4">
    <source>
        <dbReference type="Google" id="ProtNLM"/>
    </source>
</evidence>
<dbReference type="Proteomes" id="UP001044222">
    <property type="component" value="Unassembled WGS sequence"/>
</dbReference>
<accession>A0A9D3SAC5</accession>
<reference evidence="2" key="1">
    <citation type="submission" date="2021-01" db="EMBL/GenBank/DDBJ databases">
        <title>A chromosome-scale assembly of European eel, Anguilla anguilla.</title>
        <authorList>
            <person name="Henkel C."/>
            <person name="Jong-Raadsen S.A."/>
            <person name="Dufour S."/>
            <person name="Weltzien F.-A."/>
            <person name="Palstra A.P."/>
            <person name="Pelster B."/>
            <person name="Spaink H.P."/>
            <person name="Van Den Thillart G.E."/>
            <person name="Jansen H."/>
            <person name="Zahm M."/>
            <person name="Klopp C."/>
            <person name="Cedric C."/>
            <person name="Louis A."/>
            <person name="Berthelot C."/>
            <person name="Parey E."/>
            <person name="Roest Crollius H."/>
            <person name="Montfort J."/>
            <person name="Robinson-Rechavi M."/>
            <person name="Bucao C."/>
            <person name="Bouchez O."/>
            <person name="Gislard M."/>
            <person name="Lluch J."/>
            <person name="Milhes M."/>
            <person name="Lampietro C."/>
            <person name="Lopez Roques C."/>
            <person name="Donnadieu C."/>
            <person name="Braasch I."/>
            <person name="Desvignes T."/>
            <person name="Postlethwait J."/>
            <person name="Bobe J."/>
            <person name="Guiguen Y."/>
            <person name="Dirks R."/>
        </authorList>
    </citation>
    <scope>NUCLEOTIDE SEQUENCE</scope>
    <source>
        <strain evidence="2">Tag_6206</strain>
        <tissue evidence="2">Liver</tissue>
    </source>
</reference>
<evidence type="ECO:0000313" key="3">
    <source>
        <dbReference type="Proteomes" id="UP001044222"/>
    </source>
</evidence>
<dbReference type="AlphaFoldDB" id="A0A9D3SAC5"/>
<dbReference type="EMBL" id="JAFIRN010000002">
    <property type="protein sequence ID" value="KAG5855747.1"/>
    <property type="molecule type" value="Genomic_DNA"/>
</dbReference>
<organism evidence="2 3">
    <name type="scientific">Anguilla anguilla</name>
    <name type="common">European freshwater eel</name>
    <name type="synonym">Muraena anguilla</name>
    <dbReference type="NCBI Taxonomy" id="7936"/>
    <lineage>
        <taxon>Eukaryota</taxon>
        <taxon>Metazoa</taxon>
        <taxon>Chordata</taxon>
        <taxon>Craniata</taxon>
        <taxon>Vertebrata</taxon>
        <taxon>Euteleostomi</taxon>
        <taxon>Actinopterygii</taxon>
        <taxon>Neopterygii</taxon>
        <taxon>Teleostei</taxon>
        <taxon>Anguilliformes</taxon>
        <taxon>Anguillidae</taxon>
        <taxon>Anguilla</taxon>
    </lineage>
</organism>
<protein>
    <recommendedName>
        <fullName evidence="4">Peptidase M12B propeptide domain-containing protein</fullName>
    </recommendedName>
</protein>
<name>A0A9D3SAC5_ANGAN</name>
<feature type="compositionally biased region" description="Polar residues" evidence="1">
    <location>
        <begin position="73"/>
        <end position="83"/>
    </location>
</feature>
<evidence type="ECO:0000256" key="1">
    <source>
        <dbReference type="SAM" id="MobiDB-lite"/>
    </source>
</evidence>
<comment type="caution">
    <text evidence="2">The sequence shown here is derived from an EMBL/GenBank/DDBJ whole genome shotgun (WGS) entry which is preliminary data.</text>
</comment>
<gene>
    <name evidence="2" type="ORF">ANANG_G00052430</name>
</gene>
<feature type="region of interest" description="Disordered" evidence="1">
    <location>
        <begin position="53"/>
        <end position="83"/>
    </location>
</feature>
<feature type="compositionally biased region" description="Basic and acidic residues" evidence="1">
    <location>
        <begin position="56"/>
        <end position="67"/>
    </location>
</feature>